<organism evidence="1 2">
    <name type="scientific">Puccinia coronata f. sp. avenae</name>
    <dbReference type="NCBI Taxonomy" id="200324"/>
    <lineage>
        <taxon>Eukaryota</taxon>
        <taxon>Fungi</taxon>
        <taxon>Dikarya</taxon>
        <taxon>Basidiomycota</taxon>
        <taxon>Pucciniomycotina</taxon>
        <taxon>Pucciniomycetes</taxon>
        <taxon>Pucciniales</taxon>
        <taxon>Pucciniaceae</taxon>
        <taxon>Puccinia</taxon>
    </lineage>
</organism>
<sequence>MTLYALHLRPLPHVQFDPVKLLPYILVASFEGVQSIDGYDMRLDRMRKVAPASLDFLEDALHFCLDAIRLVEPKPRRNRLRASLKVGARGKEREYLGTFTILLPQLLHLCFQKPTPTVKMLGGLDYWRQAFEENRWQENSLGQLPKQGYGEINIWGLLLEHLLQEAADQFMMEGSAEEGADVEELDDLVRHAFLFAHHGLWRQPVPGASCTILLLCSLALRRLPEQRQRAGSVAAAQLETRAKLHPLSLEGWLNRTQRHQLPPRSAITSTNR</sequence>
<comment type="caution">
    <text evidence="1">The sequence shown here is derived from an EMBL/GenBank/DDBJ whole genome shotgun (WGS) entry which is preliminary data.</text>
</comment>
<dbReference type="EMBL" id="PGCI01000418">
    <property type="protein sequence ID" value="PLW27216.1"/>
    <property type="molecule type" value="Genomic_DNA"/>
</dbReference>
<dbReference type="Proteomes" id="UP000235392">
    <property type="component" value="Unassembled WGS sequence"/>
</dbReference>
<gene>
    <name evidence="1" type="ORF">PCASD_14216</name>
</gene>
<accession>A0A2N5TNZ7</accession>
<protein>
    <submittedName>
        <fullName evidence="1">Uncharacterized protein</fullName>
    </submittedName>
</protein>
<proteinExistence type="predicted"/>
<name>A0A2N5TNZ7_9BASI</name>
<dbReference type="AlphaFoldDB" id="A0A2N5TNZ7"/>
<reference evidence="1 2" key="1">
    <citation type="submission" date="2017-11" db="EMBL/GenBank/DDBJ databases">
        <title>De novo assembly and phasing of dikaryotic genomes from two isolates of Puccinia coronata f. sp. avenae, the causal agent of oat crown rust.</title>
        <authorList>
            <person name="Miller M.E."/>
            <person name="Zhang Y."/>
            <person name="Omidvar V."/>
            <person name="Sperschneider J."/>
            <person name="Schwessinger B."/>
            <person name="Raley C."/>
            <person name="Palmer J.M."/>
            <person name="Garnica D."/>
            <person name="Upadhyaya N."/>
            <person name="Rathjen J."/>
            <person name="Taylor J.M."/>
            <person name="Park R.F."/>
            <person name="Dodds P.N."/>
            <person name="Hirsch C.D."/>
            <person name="Kianian S.F."/>
            <person name="Figueroa M."/>
        </authorList>
    </citation>
    <scope>NUCLEOTIDE SEQUENCE [LARGE SCALE GENOMIC DNA]</scope>
    <source>
        <strain evidence="1">12SD80</strain>
    </source>
</reference>
<evidence type="ECO:0000313" key="2">
    <source>
        <dbReference type="Proteomes" id="UP000235392"/>
    </source>
</evidence>
<evidence type="ECO:0000313" key="1">
    <source>
        <dbReference type="EMBL" id="PLW27216.1"/>
    </source>
</evidence>